<evidence type="ECO:0000256" key="1">
    <source>
        <dbReference type="SAM" id="MobiDB-lite"/>
    </source>
</evidence>
<sequence length="125" mass="14577">MQGKEDISDVERLHKRILKMQQEFIEILQKEVKRRESSFTAENSPMDETTTMPRISRQEGSPSPFSRPIASSTPFTSQIQNTLQKRVNIHAQDSIPLKQKIHRNSTPIVKIKPKDYKLWFDGKEI</sequence>
<gene>
    <name evidence="2" type="ORF">O181_027363</name>
</gene>
<dbReference type="OrthoDB" id="2506366at2759"/>
<dbReference type="AlphaFoldDB" id="A0A9Q3CRP7"/>
<protein>
    <submittedName>
        <fullName evidence="2">Uncharacterized protein</fullName>
    </submittedName>
</protein>
<accession>A0A9Q3CRP7</accession>
<name>A0A9Q3CRP7_9BASI</name>
<dbReference type="EMBL" id="AVOT02009231">
    <property type="protein sequence ID" value="MBW0487648.1"/>
    <property type="molecule type" value="Genomic_DNA"/>
</dbReference>
<feature type="region of interest" description="Disordered" evidence="1">
    <location>
        <begin position="35"/>
        <end position="77"/>
    </location>
</feature>
<feature type="compositionally biased region" description="Polar residues" evidence="1">
    <location>
        <begin position="38"/>
        <end position="77"/>
    </location>
</feature>
<reference evidence="2" key="1">
    <citation type="submission" date="2021-03" db="EMBL/GenBank/DDBJ databases">
        <title>Draft genome sequence of rust myrtle Austropuccinia psidii MF-1, a brazilian biotype.</title>
        <authorList>
            <person name="Quecine M.C."/>
            <person name="Pachon D.M.R."/>
            <person name="Bonatelli M.L."/>
            <person name="Correr F.H."/>
            <person name="Franceschini L.M."/>
            <person name="Leite T.F."/>
            <person name="Margarido G.R.A."/>
            <person name="Almeida C.A."/>
            <person name="Ferrarezi J.A."/>
            <person name="Labate C.A."/>
        </authorList>
    </citation>
    <scope>NUCLEOTIDE SEQUENCE</scope>
    <source>
        <strain evidence="2">MF-1</strain>
    </source>
</reference>
<organism evidence="2 3">
    <name type="scientific">Austropuccinia psidii MF-1</name>
    <dbReference type="NCBI Taxonomy" id="1389203"/>
    <lineage>
        <taxon>Eukaryota</taxon>
        <taxon>Fungi</taxon>
        <taxon>Dikarya</taxon>
        <taxon>Basidiomycota</taxon>
        <taxon>Pucciniomycotina</taxon>
        <taxon>Pucciniomycetes</taxon>
        <taxon>Pucciniales</taxon>
        <taxon>Sphaerophragmiaceae</taxon>
        <taxon>Austropuccinia</taxon>
    </lineage>
</organism>
<dbReference type="Proteomes" id="UP000765509">
    <property type="component" value="Unassembled WGS sequence"/>
</dbReference>
<proteinExistence type="predicted"/>
<evidence type="ECO:0000313" key="3">
    <source>
        <dbReference type="Proteomes" id="UP000765509"/>
    </source>
</evidence>
<comment type="caution">
    <text evidence="2">The sequence shown here is derived from an EMBL/GenBank/DDBJ whole genome shotgun (WGS) entry which is preliminary data.</text>
</comment>
<keyword evidence="3" id="KW-1185">Reference proteome</keyword>
<evidence type="ECO:0000313" key="2">
    <source>
        <dbReference type="EMBL" id="MBW0487648.1"/>
    </source>
</evidence>